<gene>
    <name evidence="3" type="ORF">GCM10017083_14990</name>
</gene>
<dbReference type="NCBIfam" id="NF005559">
    <property type="entry name" value="PRK07231.1"/>
    <property type="match status" value="1"/>
</dbReference>
<comment type="caution">
    <text evidence="3">The sequence shown here is derived from an EMBL/GenBank/DDBJ whole genome shotgun (WGS) entry which is preliminary data.</text>
</comment>
<dbReference type="SUPFAM" id="SSF51735">
    <property type="entry name" value="NAD(P)-binding Rossmann-fold domains"/>
    <property type="match status" value="1"/>
</dbReference>
<sequence>MFELTGKVALVTGSSRGIGRAIAETMAAQGAKVIVSSRKQEACDAVVEGIRAAGGEATAFACNIGRKDDLEALSAAAIRTYGKVDVLVCNAATNPVFGPMHEVSDEAYDKIMTTNVKSAFWLCNMVAPGMAERKQGGAIILISSIASMYGNRKLGIYGVSKAAEQQLVRNLAVEWGGADVRVNAIAPGLIRTDFARALWEDPKRLAIMERMTPLGRIGEPVEIAALATFLASDSASFITGQTIVADGGRTVGDPS</sequence>
<dbReference type="AlphaFoldDB" id="A0A918XQB9"/>
<reference evidence="3" key="2">
    <citation type="submission" date="2020-09" db="EMBL/GenBank/DDBJ databases">
        <authorList>
            <person name="Sun Q."/>
            <person name="Kim S."/>
        </authorList>
    </citation>
    <scope>NUCLEOTIDE SEQUENCE</scope>
    <source>
        <strain evidence="3">KCTC 42651</strain>
    </source>
</reference>
<dbReference type="FunFam" id="3.40.50.720:FF:000084">
    <property type="entry name" value="Short-chain dehydrogenase reductase"/>
    <property type="match status" value="1"/>
</dbReference>
<dbReference type="PANTHER" id="PTHR43943">
    <property type="entry name" value="DEHYDROGENASE/REDUCTASE (SDR FAMILY) MEMBER 4"/>
    <property type="match status" value="1"/>
</dbReference>
<dbReference type="RefSeq" id="WP_189988325.1">
    <property type="nucleotide sequence ID" value="NZ_BMZS01000003.1"/>
</dbReference>
<feature type="domain" description="Ketoreductase" evidence="2">
    <location>
        <begin position="7"/>
        <end position="179"/>
    </location>
</feature>
<dbReference type="EMBL" id="BMZS01000003">
    <property type="protein sequence ID" value="GHD46161.1"/>
    <property type="molecule type" value="Genomic_DNA"/>
</dbReference>
<dbReference type="SMART" id="SM00822">
    <property type="entry name" value="PKS_KR"/>
    <property type="match status" value="1"/>
</dbReference>
<evidence type="ECO:0000256" key="1">
    <source>
        <dbReference type="ARBA" id="ARBA00006484"/>
    </source>
</evidence>
<dbReference type="Pfam" id="PF13561">
    <property type="entry name" value="adh_short_C2"/>
    <property type="match status" value="1"/>
</dbReference>
<evidence type="ECO:0000259" key="2">
    <source>
        <dbReference type="SMART" id="SM00822"/>
    </source>
</evidence>
<dbReference type="PRINTS" id="PR00081">
    <property type="entry name" value="GDHRDH"/>
</dbReference>
<name>A0A918XQB9_9PROT</name>
<dbReference type="Gene3D" id="3.40.50.720">
    <property type="entry name" value="NAD(P)-binding Rossmann-like Domain"/>
    <property type="match status" value="1"/>
</dbReference>
<protein>
    <submittedName>
        <fullName evidence="3">Dehydrogenase</fullName>
    </submittedName>
</protein>
<evidence type="ECO:0000313" key="4">
    <source>
        <dbReference type="Proteomes" id="UP000630353"/>
    </source>
</evidence>
<comment type="similarity">
    <text evidence="1">Belongs to the short-chain dehydrogenases/reductases (SDR) family.</text>
</comment>
<proteinExistence type="inferred from homology"/>
<dbReference type="CDD" id="cd05233">
    <property type="entry name" value="SDR_c"/>
    <property type="match status" value="1"/>
</dbReference>
<dbReference type="InterPro" id="IPR057326">
    <property type="entry name" value="KR_dom"/>
</dbReference>
<organism evidence="3 4">
    <name type="scientific">Thalassobaculum fulvum</name>
    <dbReference type="NCBI Taxonomy" id="1633335"/>
    <lineage>
        <taxon>Bacteria</taxon>
        <taxon>Pseudomonadati</taxon>
        <taxon>Pseudomonadota</taxon>
        <taxon>Alphaproteobacteria</taxon>
        <taxon>Rhodospirillales</taxon>
        <taxon>Thalassobaculaceae</taxon>
        <taxon>Thalassobaculum</taxon>
    </lineage>
</organism>
<dbReference type="InterPro" id="IPR036291">
    <property type="entry name" value="NAD(P)-bd_dom_sf"/>
</dbReference>
<reference evidence="3" key="1">
    <citation type="journal article" date="2014" name="Int. J. Syst. Evol. Microbiol.">
        <title>Complete genome sequence of Corynebacterium casei LMG S-19264T (=DSM 44701T), isolated from a smear-ripened cheese.</title>
        <authorList>
            <consortium name="US DOE Joint Genome Institute (JGI-PGF)"/>
            <person name="Walter F."/>
            <person name="Albersmeier A."/>
            <person name="Kalinowski J."/>
            <person name="Ruckert C."/>
        </authorList>
    </citation>
    <scope>NUCLEOTIDE SEQUENCE</scope>
    <source>
        <strain evidence="3">KCTC 42651</strain>
    </source>
</reference>
<dbReference type="Proteomes" id="UP000630353">
    <property type="component" value="Unassembled WGS sequence"/>
</dbReference>
<dbReference type="PRINTS" id="PR00080">
    <property type="entry name" value="SDRFAMILY"/>
</dbReference>
<evidence type="ECO:0000313" key="3">
    <source>
        <dbReference type="EMBL" id="GHD46161.1"/>
    </source>
</evidence>
<dbReference type="InterPro" id="IPR002347">
    <property type="entry name" value="SDR_fam"/>
</dbReference>
<keyword evidence="4" id="KW-1185">Reference proteome</keyword>
<accession>A0A918XQB9</accession>
<dbReference type="PANTHER" id="PTHR43943:SF2">
    <property type="entry name" value="DEHYDROGENASE_REDUCTASE 4"/>
    <property type="match status" value="1"/>
</dbReference>